<accession>A0A8A3P4U9</accession>
<sequence length="642" mass="72915">MEVHKDNWKQRLLPILKDVANATFVSFDLEMSGITTRPKNTNQERNHEVGKPSLQQQYEEVKDAAETFQVLQLGITCVEEERDKEYYLAKPYNINLSPLLLYDRVLDLDRTFSFSSSATNFLQSNGFDIGAVFTKGVPYLSEQEEVEARERYDQRNERNAAIPDIVFDPSDVGTLNFYRRARSTITEWIEEKGLDLSDSNSIIFVKCYSRHLNTYMSSIHALRVEPKMSFVNVDNPQGPLNGFQRRLVHQLVRSEFPQCRCFPRLDGSFMQVEIIDHDKEAMKKIEQLKTFNQRIAMQSGARFIFEALCGGDLTGIDPMWSCTTDENAEPNTADYSRPALEAELATVIKKLKEKQHVIVGHNLFTDLCFLYKTFIGNLPAGVGDFQSQIHSLFPFVIDTKYLATHDSDAMNPRVNLRELLIPFQKVHMPLILLHEEHNAYGAVTGKSHEAGFDSWMTAELFVKLSAQLYAQQTDLDQYEDIVEPDSHEYDYDSSSDSDDQEGSGGASLVSPLSSASLENPISSSAEAHRPAYWHAMQLNKTALNPKSTNPFSALKVEYGGQLKPGGNDDDNSPKEEEKRKKVAFPDQVPTQWIPSMEHSFWEVYRNKLRVNAVEGGVCDLSGGRQGRVERFRKTGRARGDWV</sequence>
<dbReference type="EMBL" id="CP063405">
    <property type="protein sequence ID" value="QSZ30031.1"/>
    <property type="molecule type" value="Genomic_DNA"/>
</dbReference>
<evidence type="ECO:0000256" key="2">
    <source>
        <dbReference type="SAM" id="MobiDB-lite"/>
    </source>
</evidence>
<keyword evidence="4" id="KW-1185">Reference proteome</keyword>
<dbReference type="PANTHER" id="PTHR15092:SF22">
    <property type="entry name" value="POLY(A)-SPECIFIC RIBONUCLEASE PNLDC1"/>
    <property type="match status" value="1"/>
</dbReference>
<dbReference type="PANTHER" id="PTHR15092">
    <property type="entry name" value="POLY A -SPECIFIC RIBONUCLEASE/TARGET OF EGR1, MEMBER 1"/>
    <property type="match status" value="1"/>
</dbReference>
<dbReference type="Proteomes" id="UP000672032">
    <property type="component" value="Chromosome 1"/>
</dbReference>
<dbReference type="GO" id="GO:0000175">
    <property type="term" value="F:3'-5'-RNA exonuclease activity"/>
    <property type="evidence" value="ECO:0007669"/>
    <property type="project" value="TreeGrafter"/>
</dbReference>
<protein>
    <recommendedName>
        <fullName evidence="5">Exonuclease domain-containing protein</fullName>
    </recommendedName>
</protein>
<name>A0A8A3P4U9_9HELO</name>
<gene>
    <name evidence="3" type="ORF">DSL72_004549</name>
</gene>
<dbReference type="GO" id="GO:0005634">
    <property type="term" value="C:nucleus"/>
    <property type="evidence" value="ECO:0007669"/>
    <property type="project" value="TreeGrafter"/>
</dbReference>
<dbReference type="GO" id="GO:1990432">
    <property type="term" value="P:siRNA 3'-end processing"/>
    <property type="evidence" value="ECO:0007669"/>
    <property type="project" value="TreeGrafter"/>
</dbReference>
<dbReference type="AlphaFoldDB" id="A0A8A3P4U9"/>
<dbReference type="InterPro" id="IPR006941">
    <property type="entry name" value="RNase_CAF1"/>
</dbReference>
<dbReference type="InterPro" id="IPR012337">
    <property type="entry name" value="RNaseH-like_sf"/>
</dbReference>
<dbReference type="GO" id="GO:1990431">
    <property type="term" value="P:priRNA 3'-end processing"/>
    <property type="evidence" value="ECO:0007669"/>
    <property type="project" value="TreeGrafter"/>
</dbReference>
<organism evidence="3 4">
    <name type="scientific">Monilinia vaccinii-corymbosi</name>
    <dbReference type="NCBI Taxonomy" id="61207"/>
    <lineage>
        <taxon>Eukaryota</taxon>
        <taxon>Fungi</taxon>
        <taxon>Dikarya</taxon>
        <taxon>Ascomycota</taxon>
        <taxon>Pezizomycotina</taxon>
        <taxon>Leotiomycetes</taxon>
        <taxon>Helotiales</taxon>
        <taxon>Sclerotiniaceae</taxon>
        <taxon>Monilinia</taxon>
    </lineage>
</organism>
<feature type="region of interest" description="Disordered" evidence="2">
    <location>
        <begin position="486"/>
        <end position="523"/>
    </location>
</feature>
<dbReference type="Gene3D" id="3.30.420.10">
    <property type="entry name" value="Ribonuclease H-like superfamily/Ribonuclease H"/>
    <property type="match status" value="2"/>
</dbReference>
<dbReference type="InterPro" id="IPR051181">
    <property type="entry name" value="CAF1_poly(A)_ribonucleases"/>
</dbReference>
<feature type="compositionally biased region" description="Low complexity" evidence="2">
    <location>
        <begin position="506"/>
        <end position="517"/>
    </location>
</feature>
<proteinExistence type="inferred from homology"/>
<reference evidence="3" key="1">
    <citation type="submission" date="2020-10" db="EMBL/GenBank/DDBJ databases">
        <title>Genome Sequence of Monilinia vaccinii-corymbosi Sheds Light on Mummy Berry Disease Infection of Blueberry and Mating Type.</title>
        <authorList>
            <person name="Yow A.G."/>
            <person name="Zhang Y."/>
            <person name="Bansal K."/>
            <person name="Eacker S.M."/>
            <person name="Sullivan S."/>
            <person name="Liachko I."/>
            <person name="Cubeta M.A."/>
            <person name="Rollins J.A."/>
            <person name="Ashrafi H."/>
        </authorList>
    </citation>
    <scope>NUCLEOTIDE SEQUENCE</scope>
    <source>
        <strain evidence="3">RL-1</strain>
    </source>
</reference>
<dbReference type="FunFam" id="3.30.420.10:FF:000308">
    <property type="entry name" value="Uncharacterized protein C29A10.09c"/>
    <property type="match status" value="1"/>
</dbReference>
<evidence type="ECO:0000256" key="1">
    <source>
        <dbReference type="ARBA" id="ARBA00008372"/>
    </source>
</evidence>
<evidence type="ECO:0008006" key="5">
    <source>
        <dbReference type="Google" id="ProtNLM"/>
    </source>
</evidence>
<evidence type="ECO:0000313" key="4">
    <source>
        <dbReference type="Proteomes" id="UP000672032"/>
    </source>
</evidence>
<dbReference type="Pfam" id="PF04857">
    <property type="entry name" value="CAF1"/>
    <property type="match status" value="1"/>
</dbReference>
<dbReference type="GO" id="GO:0003723">
    <property type="term" value="F:RNA binding"/>
    <property type="evidence" value="ECO:0007669"/>
    <property type="project" value="TreeGrafter"/>
</dbReference>
<dbReference type="OrthoDB" id="1432093at2759"/>
<dbReference type="InterPro" id="IPR036397">
    <property type="entry name" value="RNaseH_sf"/>
</dbReference>
<dbReference type="SUPFAM" id="SSF53098">
    <property type="entry name" value="Ribonuclease H-like"/>
    <property type="match status" value="1"/>
</dbReference>
<dbReference type="GO" id="GO:0000289">
    <property type="term" value="P:nuclear-transcribed mRNA poly(A) tail shortening"/>
    <property type="evidence" value="ECO:0007669"/>
    <property type="project" value="TreeGrafter"/>
</dbReference>
<comment type="similarity">
    <text evidence="1">Belongs to the CAF1 family.</text>
</comment>
<feature type="compositionally biased region" description="Acidic residues" evidence="2">
    <location>
        <begin position="491"/>
        <end position="501"/>
    </location>
</feature>
<feature type="region of interest" description="Disordered" evidence="2">
    <location>
        <begin position="558"/>
        <end position="581"/>
    </location>
</feature>
<evidence type="ECO:0000313" key="3">
    <source>
        <dbReference type="EMBL" id="QSZ30031.1"/>
    </source>
</evidence>